<proteinExistence type="predicted"/>
<dbReference type="Pfam" id="PF13229">
    <property type="entry name" value="Beta_helix"/>
    <property type="match status" value="1"/>
</dbReference>
<keyword evidence="3" id="KW-1185">Reference proteome</keyword>
<evidence type="ECO:0000313" key="2">
    <source>
        <dbReference type="EMBL" id="SZX60635.1"/>
    </source>
</evidence>
<protein>
    <recommendedName>
        <fullName evidence="1">Right handed beta helix domain-containing protein</fullName>
    </recommendedName>
</protein>
<dbReference type="InterPro" id="IPR039448">
    <property type="entry name" value="Beta_helix"/>
</dbReference>
<name>A0A383V4V4_TETOB</name>
<dbReference type="Proteomes" id="UP000256970">
    <property type="component" value="Unassembled WGS sequence"/>
</dbReference>
<evidence type="ECO:0000313" key="3">
    <source>
        <dbReference type="Proteomes" id="UP000256970"/>
    </source>
</evidence>
<organism evidence="2 3">
    <name type="scientific">Tetradesmus obliquus</name>
    <name type="common">Green alga</name>
    <name type="synonym">Acutodesmus obliquus</name>
    <dbReference type="NCBI Taxonomy" id="3088"/>
    <lineage>
        <taxon>Eukaryota</taxon>
        <taxon>Viridiplantae</taxon>
        <taxon>Chlorophyta</taxon>
        <taxon>core chlorophytes</taxon>
        <taxon>Chlorophyceae</taxon>
        <taxon>CS clade</taxon>
        <taxon>Sphaeropleales</taxon>
        <taxon>Scenedesmaceae</taxon>
        <taxon>Tetradesmus</taxon>
    </lineage>
</organism>
<dbReference type="SUPFAM" id="SSF51126">
    <property type="entry name" value="Pectin lyase-like"/>
    <property type="match status" value="1"/>
</dbReference>
<dbReference type="AlphaFoldDB" id="A0A383V4V4"/>
<accession>A0A383V4V4</accession>
<sequence length="322" mass="33603">MNNNGFGGVLVLEQAATATVSNSRFASNVGGFGGVIYMEAKSLTVSNCSFTRNSGFHGGVAHVKGESQVLWQHCNFTNNKATEAGAVFAVGRSNHTLALCLLTDNNATIGGAIRAAQQSQVALISTLLQQNSAPQQTRGDGGYGSGISIEEDSQLAILGSSSVSSFVSRLESDQSMLPVRLNVSGPFGLPCDGQLVQALLNGTQVLGVNCSDSSGVVLMRLHIRQPPGLYVISFNLVPGDGQKALDSVKPANFSLQVRSCIVGEVTPAPDACQACPEGSFSLEPHKRTCDSCPASAVCPGGFAIVPLQNMWHSSPESPQVHR</sequence>
<feature type="domain" description="Right handed beta helix" evidence="1">
    <location>
        <begin position="2"/>
        <end position="118"/>
    </location>
</feature>
<evidence type="ECO:0000259" key="1">
    <source>
        <dbReference type="Pfam" id="PF13229"/>
    </source>
</evidence>
<dbReference type="InterPro" id="IPR011050">
    <property type="entry name" value="Pectin_lyase_fold/virulence"/>
</dbReference>
<dbReference type="PANTHER" id="PTHR11319:SF35">
    <property type="entry name" value="OUTER MEMBRANE PROTEIN PMPC-RELATED"/>
    <property type="match status" value="1"/>
</dbReference>
<reference evidence="2 3" key="1">
    <citation type="submission" date="2016-10" db="EMBL/GenBank/DDBJ databases">
        <authorList>
            <person name="Cai Z."/>
        </authorList>
    </citation>
    <scope>NUCLEOTIDE SEQUENCE [LARGE SCALE GENOMIC DNA]</scope>
</reference>
<gene>
    <name evidence="2" type="ORF">BQ4739_LOCUS1165</name>
</gene>
<dbReference type="PANTHER" id="PTHR11319">
    <property type="entry name" value="G PROTEIN-COUPLED RECEPTOR-RELATED"/>
    <property type="match status" value="1"/>
</dbReference>
<dbReference type="EMBL" id="FNXT01000083">
    <property type="protein sequence ID" value="SZX60635.1"/>
    <property type="molecule type" value="Genomic_DNA"/>
</dbReference>